<evidence type="ECO:0000256" key="1">
    <source>
        <dbReference type="SAM" id="SignalP"/>
    </source>
</evidence>
<organism evidence="2 3">
    <name type="scientific">Acidobacterium capsulatum (strain ATCC 51196 / DSM 11244 / BCRC 80197 / JCM 7670 / NBRC 15755 / NCIMB 13165 / 161)</name>
    <dbReference type="NCBI Taxonomy" id="240015"/>
    <lineage>
        <taxon>Bacteria</taxon>
        <taxon>Pseudomonadati</taxon>
        <taxon>Acidobacteriota</taxon>
        <taxon>Terriglobia</taxon>
        <taxon>Terriglobales</taxon>
        <taxon>Acidobacteriaceae</taxon>
        <taxon>Acidobacterium</taxon>
    </lineage>
</organism>
<evidence type="ECO:0000313" key="3">
    <source>
        <dbReference type="Proteomes" id="UP000002207"/>
    </source>
</evidence>
<protein>
    <recommendedName>
        <fullName evidence="4">Lipoprotein</fullName>
    </recommendedName>
</protein>
<dbReference type="Proteomes" id="UP000002207">
    <property type="component" value="Chromosome"/>
</dbReference>
<feature type="chain" id="PRO_5002909065" description="Lipoprotein" evidence="1">
    <location>
        <begin position="20"/>
        <end position="45"/>
    </location>
</feature>
<evidence type="ECO:0008006" key="4">
    <source>
        <dbReference type="Google" id="ProtNLM"/>
    </source>
</evidence>
<dbReference type="AlphaFoldDB" id="C1F1H3"/>
<proteinExistence type="predicted"/>
<dbReference type="KEGG" id="aca:ACP_0573"/>
<keyword evidence="3" id="KW-1185">Reference proteome</keyword>
<sequence>MQGAAAVAVVAVVDCGVFAASVGAQQMEAITENKANFFSMREILR</sequence>
<dbReference type="HOGENOM" id="CLU_3194846_0_0_0"/>
<accession>C1F1H3</accession>
<dbReference type="STRING" id="240015.ACP_0573"/>
<dbReference type="InParanoid" id="C1F1H3"/>
<name>C1F1H3_ACIC5</name>
<evidence type="ECO:0000313" key="2">
    <source>
        <dbReference type="EMBL" id="ACO33507.1"/>
    </source>
</evidence>
<dbReference type="EMBL" id="CP001472">
    <property type="protein sequence ID" value="ACO33507.1"/>
    <property type="molecule type" value="Genomic_DNA"/>
</dbReference>
<gene>
    <name evidence="2" type="ordered locus">ACP_0573</name>
</gene>
<reference evidence="2 3" key="1">
    <citation type="journal article" date="2009" name="Appl. Environ. Microbiol.">
        <title>Three genomes from the phylum Acidobacteria provide insight into the lifestyles of these microorganisms in soils.</title>
        <authorList>
            <person name="Ward N.L."/>
            <person name="Challacombe J.F."/>
            <person name="Janssen P.H."/>
            <person name="Henrissat B."/>
            <person name="Coutinho P.M."/>
            <person name="Wu M."/>
            <person name="Xie G."/>
            <person name="Haft D.H."/>
            <person name="Sait M."/>
            <person name="Badger J."/>
            <person name="Barabote R.D."/>
            <person name="Bradley B."/>
            <person name="Brettin T.S."/>
            <person name="Brinkac L.M."/>
            <person name="Bruce D."/>
            <person name="Creasy T."/>
            <person name="Daugherty S.C."/>
            <person name="Davidsen T.M."/>
            <person name="DeBoy R.T."/>
            <person name="Detter J.C."/>
            <person name="Dodson R.J."/>
            <person name="Durkin A.S."/>
            <person name="Ganapathy A."/>
            <person name="Gwinn-Giglio M."/>
            <person name="Han C.S."/>
            <person name="Khouri H."/>
            <person name="Kiss H."/>
            <person name="Kothari S.P."/>
            <person name="Madupu R."/>
            <person name="Nelson K.E."/>
            <person name="Nelson W.C."/>
            <person name="Paulsen I."/>
            <person name="Penn K."/>
            <person name="Ren Q."/>
            <person name="Rosovitz M.J."/>
            <person name="Selengut J.D."/>
            <person name="Shrivastava S."/>
            <person name="Sullivan S.A."/>
            <person name="Tapia R."/>
            <person name="Thompson L.S."/>
            <person name="Watkins K.L."/>
            <person name="Yang Q."/>
            <person name="Yu C."/>
            <person name="Zafar N."/>
            <person name="Zhou L."/>
            <person name="Kuske C.R."/>
        </authorList>
    </citation>
    <scope>NUCLEOTIDE SEQUENCE [LARGE SCALE GENOMIC DNA]</scope>
    <source>
        <strain evidence="3">ATCC 51196 / DSM 11244 / BCRC 80197 / JCM 7670 / NBRC 15755 / NCIMB 13165 / 161</strain>
    </source>
</reference>
<feature type="signal peptide" evidence="1">
    <location>
        <begin position="1"/>
        <end position="19"/>
    </location>
</feature>
<keyword evidence="1" id="KW-0732">Signal</keyword>